<proteinExistence type="predicted"/>
<dbReference type="Proteomes" id="UP000828390">
    <property type="component" value="Unassembled WGS sequence"/>
</dbReference>
<gene>
    <name evidence="2" type="ORF">DPMN_125753</name>
</gene>
<evidence type="ECO:0000313" key="2">
    <source>
        <dbReference type="EMBL" id="KAH3823928.1"/>
    </source>
</evidence>
<reference evidence="2" key="2">
    <citation type="submission" date="2020-11" db="EMBL/GenBank/DDBJ databases">
        <authorList>
            <person name="McCartney M.A."/>
            <person name="Auch B."/>
            <person name="Kono T."/>
            <person name="Mallez S."/>
            <person name="Becker A."/>
            <person name="Gohl D.M."/>
            <person name="Silverstein K.A.T."/>
            <person name="Koren S."/>
            <person name="Bechman K.B."/>
            <person name="Herman A."/>
            <person name="Abrahante J.E."/>
            <person name="Garbe J."/>
        </authorList>
    </citation>
    <scope>NUCLEOTIDE SEQUENCE</scope>
    <source>
        <strain evidence="2">Duluth1</strain>
        <tissue evidence="2">Whole animal</tissue>
    </source>
</reference>
<keyword evidence="1" id="KW-0040">ANK repeat</keyword>
<dbReference type="InterPro" id="IPR036770">
    <property type="entry name" value="Ankyrin_rpt-contain_sf"/>
</dbReference>
<feature type="repeat" description="ANK" evidence="1">
    <location>
        <begin position="50"/>
        <end position="82"/>
    </location>
</feature>
<name>A0A9D4GVV3_DREPO</name>
<comment type="caution">
    <text evidence="2">The sequence shown here is derived from an EMBL/GenBank/DDBJ whole genome shotgun (WGS) entry which is preliminary data.</text>
</comment>
<dbReference type="SUPFAM" id="SSF48403">
    <property type="entry name" value="Ankyrin repeat"/>
    <property type="match status" value="1"/>
</dbReference>
<protein>
    <submittedName>
        <fullName evidence="2">Uncharacterized protein</fullName>
    </submittedName>
</protein>
<dbReference type="Pfam" id="PF00023">
    <property type="entry name" value="Ank"/>
    <property type="match status" value="1"/>
</dbReference>
<evidence type="ECO:0000313" key="3">
    <source>
        <dbReference type="Proteomes" id="UP000828390"/>
    </source>
</evidence>
<dbReference type="InterPro" id="IPR002110">
    <property type="entry name" value="Ankyrin_rpt"/>
</dbReference>
<sequence length="88" mass="9801">MSSSCKYVLILQVCPHLASMSSSCKYVLILQVCPSCKYVLISHYVLMLQEENTTMHWAAYSGSVSIIEQLLMAGCDLDSLNMHGDRPL</sequence>
<dbReference type="PROSITE" id="PS50297">
    <property type="entry name" value="ANK_REP_REGION"/>
    <property type="match status" value="1"/>
</dbReference>
<accession>A0A9D4GVV3</accession>
<dbReference type="EMBL" id="JAIWYP010000005">
    <property type="protein sequence ID" value="KAH3823928.1"/>
    <property type="molecule type" value="Genomic_DNA"/>
</dbReference>
<reference evidence="2" key="1">
    <citation type="journal article" date="2019" name="bioRxiv">
        <title>The Genome of the Zebra Mussel, Dreissena polymorpha: A Resource for Invasive Species Research.</title>
        <authorList>
            <person name="McCartney M.A."/>
            <person name="Auch B."/>
            <person name="Kono T."/>
            <person name="Mallez S."/>
            <person name="Zhang Y."/>
            <person name="Obille A."/>
            <person name="Becker A."/>
            <person name="Abrahante J.E."/>
            <person name="Garbe J."/>
            <person name="Badalamenti J.P."/>
            <person name="Herman A."/>
            <person name="Mangelson H."/>
            <person name="Liachko I."/>
            <person name="Sullivan S."/>
            <person name="Sone E.D."/>
            <person name="Koren S."/>
            <person name="Silverstein K.A.T."/>
            <person name="Beckman K.B."/>
            <person name="Gohl D.M."/>
        </authorList>
    </citation>
    <scope>NUCLEOTIDE SEQUENCE</scope>
    <source>
        <strain evidence="2">Duluth1</strain>
        <tissue evidence="2">Whole animal</tissue>
    </source>
</reference>
<dbReference type="AlphaFoldDB" id="A0A9D4GVV3"/>
<organism evidence="2 3">
    <name type="scientific">Dreissena polymorpha</name>
    <name type="common">Zebra mussel</name>
    <name type="synonym">Mytilus polymorpha</name>
    <dbReference type="NCBI Taxonomy" id="45954"/>
    <lineage>
        <taxon>Eukaryota</taxon>
        <taxon>Metazoa</taxon>
        <taxon>Spiralia</taxon>
        <taxon>Lophotrochozoa</taxon>
        <taxon>Mollusca</taxon>
        <taxon>Bivalvia</taxon>
        <taxon>Autobranchia</taxon>
        <taxon>Heteroconchia</taxon>
        <taxon>Euheterodonta</taxon>
        <taxon>Imparidentia</taxon>
        <taxon>Neoheterodontei</taxon>
        <taxon>Myida</taxon>
        <taxon>Dreissenoidea</taxon>
        <taxon>Dreissenidae</taxon>
        <taxon>Dreissena</taxon>
    </lineage>
</organism>
<evidence type="ECO:0000256" key="1">
    <source>
        <dbReference type="PROSITE-ProRule" id="PRU00023"/>
    </source>
</evidence>
<dbReference type="PROSITE" id="PS50088">
    <property type="entry name" value="ANK_REPEAT"/>
    <property type="match status" value="1"/>
</dbReference>
<dbReference type="Gene3D" id="1.25.40.20">
    <property type="entry name" value="Ankyrin repeat-containing domain"/>
    <property type="match status" value="1"/>
</dbReference>
<keyword evidence="3" id="KW-1185">Reference proteome</keyword>
<dbReference type="PROSITE" id="PS51257">
    <property type="entry name" value="PROKAR_LIPOPROTEIN"/>
    <property type="match status" value="1"/>
</dbReference>